<reference evidence="2 3" key="1">
    <citation type="submission" date="2017-11" db="EMBL/GenBank/DDBJ databases">
        <title>Complete DNA Sequence of Pseudomonas syringae pv. actinidiae, biovar 5 (Psa5).</title>
        <authorList>
            <person name="Butler M."/>
            <person name="Taiaroa G."/>
            <person name="Sumpter N."/>
            <person name="Poulter R."/>
        </authorList>
    </citation>
    <scope>NUCLEOTIDE SEQUENCE [LARGE SCALE GENOMIC DNA]</scope>
    <source>
        <strain evidence="2 3">MAFF212063</strain>
    </source>
</reference>
<feature type="region of interest" description="Disordered" evidence="1">
    <location>
        <begin position="1"/>
        <end position="24"/>
    </location>
</feature>
<gene>
    <name evidence="2" type="ORF">CT122_25075</name>
</gene>
<evidence type="ECO:0000313" key="2">
    <source>
        <dbReference type="EMBL" id="ATV19719.1"/>
    </source>
</evidence>
<proteinExistence type="predicted"/>
<protein>
    <submittedName>
        <fullName evidence="2">Uncharacterized protein</fullName>
    </submittedName>
</protein>
<evidence type="ECO:0000313" key="3">
    <source>
        <dbReference type="Proteomes" id="UP000230024"/>
    </source>
</evidence>
<evidence type="ECO:0000256" key="1">
    <source>
        <dbReference type="SAM" id="MobiDB-lite"/>
    </source>
</evidence>
<accession>A0AAU8XLP3</accession>
<dbReference type="Proteomes" id="UP000230024">
    <property type="component" value="Chromosome"/>
</dbReference>
<name>A0AAU8XLP3_PSESF</name>
<dbReference type="AlphaFoldDB" id="A0AAU8XLP3"/>
<dbReference type="EMBL" id="CP024712">
    <property type="protein sequence ID" value="ATV19719.1"/>
    <property type="molecule type" value="Genomic_DNA"/>
</dbReference>
<organism evidence="2 3">
    <name type="scientific">Pseudomonas syringae pv. actinidiae</name>
    <dbReference type="NCBI Taxonomy" id="103796"/>
    <lineage>
        <taxon>Bacteria</taxon>
        <taxon>Pseudomonadati</taxon>
        <taxon>Pseudomonadota</taxon>
        <taxon>Gammaproteobacteria</taxon>
        <taxon>Pseudomonadales</taxon>
        <taxon>Pseudomonadaceae</taxon>
        <taxon>Pseudomonas</taxon>
        <taxon>Pseudomonas syringae</taxon>
    </lineage>
</organism>
<sequence length="60" mass="6547">MAPEKARSLTGYESGGRGASGTACRRDSYDYRCARSSVGMQFSTLCVAKCWHLSRSHQTA</sequence>